<dbReference type="InterPro" id="IPR030231">
    <property type="entry name" value="Gpn2"/>
</dbReference>
<dbReference type="GO" id="GO:0005525">
    <property type="term" value="F:GTP binding"/>
    <property type="evidence" value="ECO:0007669"/>
    <property type="project" value="UniProtKB-KW"/>
</dbReference>
<evidence type="ECO:0000256" key="5">
    <source>
        <dbReference type="RuleBase" id="RU365059"/>
    </source>
</evidence>
<keyword evidence="4 5" id="KW-0342">GTP-binding</keyword>
<dbReference type="GO" id="GO:0003924">
    <property type="term" value="F:GTPase activity"/>
    <property type="evidence" value="ECO:0007669"/>
    <property type="project" value="TreeGrafter"/>
</dbReference>
<evidence type="ECO:0000256" key="2">
    <source>
        <dbReference type="ARBA" id="ARBA00022741"/>
    </source>
</evidence>
<dbReference type="GO" id="GO:0005737">
    <property type="term" value="C:cytoplasm"/>
    <property type="evidence" value="ECO:0007669"/>
    <property type="project" value="TreeGrafter"/>
</dbReference>
<dbReference type="SUPFAM" id="SSF52540">
    <property type="entry name" value="P-loop containing nucleoside triphosphate hydrolases"/>
    <property type="match status" value="2"/>
</dbReference>
<comment type="similarity">
    <text evidence="1 5">Belongs to the GPN-loop GTPase family.</text>
</comment>
<comment type="subunit">
    <text evidence="5">Binds to RNA polymerase II (RNAPII).</text>
</comment>
<dbReference type="Proteomes" id="UP000250140">
    <property type="component" value="Unassembled WGS sequence"/>
</dbReference>
<keyword evidence="3 5" id="KW-0378">Hydrolase</keyword>
<dbReference type="Gene3D" id="3.40.50.300">
    <property type="entry name" value="P-loop containing nucleotide triphosphate hydrolases"/>
    <property type="match status" value="1"/>
</dbReference>
<comment type="function">
    <text evidence="5">Small GTPase required for proper localization of RNA polymerase II and III (RNAPII and RNAPIII). May act at an RNAP assembly step prior to nuclear import.</text>
</comment>
<dbReference type="OrthoDB" id="5839at2759"/>
<feature type="compositionally biased region" description="Basic and acidic residues" evidence="6">
    <location>
        <begin position="218"/>
        <end position="231"/>
    </location>
</feature>
<dbReference type="AlphaFoldDB" id="A0A8E2JWQ9"/>
<evidence type="ECO:0000313" key="7">
    <source>
        <dbReference type="EMBL" id="OCL12449.1"/>
    </source>
</evidence>
<gene>
    <name evidence="7" type="ORF">AOQ84DRAFT_285181</name>
</gene>
<proteinExistence type="inferred from homology"/>
<name>A0A8E2JWQ9_9PEZI</name>
<evidence type="ECO:0000256" key="6">
    <source>
        <dbReference type="SAM" id="MobiDB-lite"/>
    </source>
</evidence>
<reference evidence="7 8" key="1">
    <citation type="journal article" date="2016" name="Nat. Commun.">
        <title>Ectomycorrhizal ecology is imprinted in the genome of the dominant symbiotic fungus Cenococcum geophilum.</title>
        <authorList>
            <consortium name="DOE Joint Genome Institute"/>
            <person name="Peter M."/>
            <person name="Kohler A."/>
            <person name="Ohm R.A."/>
            <person name="Kuo A."/>
            <person name="Krutzmann J."/>
            <person name="Morin E."/>
            <person name="Arend M."/>
            <person name="Barry K.W."/>
            <person name="Binder M."/>
            <person name="Choi C."/>
            <person name="Clum A."/>
            <person name="Copeland A."/>
            <person name="Grisel N."/>
            <person name="Haridas S."/>
            <person name="Kipfer T."/>
            <person name="LaButti K."/>
            <person name="Lindquist E."/>
            <person name="Lipzen A."/>
            <person name="Maire R."/>
            <person name="Meier B."/>
            <person name="Mihaltcheva S."/>
            <person name="Molinier V."/>
            <person name="Murat C."/>
            <person name="Poggeler S."/>
            <person name="Quandt C.A."/>
            <person name="Sperisen C."/>
            <person name="Tritt A."/>
            <person name="Tisserant E."/>
            <person name="Crous P.W."/>
            <person name="Henrissat B."/>
            <person name="Nehls U."/>
            <person name="Egli S."/>
            <person name="Spatafora J.W."/>
            <person name="Grigoriev I.V."/>
            <person name="Martin F.M."/>
        </authorList>
    </citation>
    <scope>NUCLEOTIDE SEQUENCE [LARGE SCALE GENOMIC DNA]</scope>
    <source>
        <strain evidence="7 8">CBS 207.34</strain>
    </source>
</reference>
<sequence>MPFAQLVIGPPGSGKSTYCDGMHQFMSAIGRKCSVVNLDPANDRTSYPVALDVRDLVTIDEIMETEDLGPNGGALYALEELEHNFEWLEEGLKELGEDYIIFDCPGQVELFTHHSSLRNIFFRLQKLGYRPVVLHLTDSHVLTQPSTYISALLLALRSMLQMDLPHLNVLTKIDNLTNYPNLPFNLDFYTEVHSLSYLLPHLTAEQSSRSISTPAKTTSKETNNKIGGDLEHDGPQSKFAALNQAIIDLVEDYSLVGFETLAVEDKKSMMVLLRAIDRAGGYAFGSVGGVNDTVWQVAMRQDAVTMDARDVQERWLDRREEMDEEERKEWEEEARALEREGPEGEGHVAEKAVGGEKVIGTEKAKGGGGGGVDDEADSEELEKAKAMMQNSGIKIVRKR</sequence>
<accession>A0A8E2JWQ9</accession>
<evidence type="ECO:0000256" key="3">
    <source>
        <dbReference type="ARBA" id="ARBA00022801"/>
    </source>
</evidence>
<feature type="compositionally biased region" description="Basic and acidic residues" evidence="6">
    <location>
        <begin position="320"/>
        <end position="365"/>
    </location>
</feature>
<dbReference type="InterPro" id="IPR004130">
    <property type="entry name" value="Gpn"/>
</dbReference>
<dbReference type="EMBL" id="KV748876">
    <property type="protein sequence ID" value="OCL12449.1"/>
    <property type="molecule type" value="Genomic_DNA"/>
</dbReference>
<keyword evidence="2 5" id="KW-0547">Nucleotide-binding</keyword>
<dbReference type="InterPro" id="IPR027417">
    <property type="entry name" value="P-loop_NTPase"/>
</dbReference>
<protein>
    <recommendedName>
        <fullName evidence="5">GPN-loop GTPase 2</fullName>
    </recommendedName>
</protein>
<feature type="region of interest" description="Disordered" evidence="6">
    <location>
        <begin position="209"/>
        <end position="231"/>
    </location>
</feature>
<dbReference type="CDD" id="cd17871">
    <property type="entry name" value="GPN2"/>
    <property type="match status" value="1"/>
</dbReference>
<dbReference type="PANTHER" id="PTHR21231:SF3">
    <property type="entry name" value="GPN-LOOP GTPASE 2"/>
    <property type="match status" value="1"/>
</dbReference>
<feature type="region of interest" description="Disordered" evidence="6">
    <location>
        <begin position="320"/>
        <end position="378"/>
    </location>
</feature>
<dbReference type="Pfam" id="PF03029">
    <property type="entry name" value="ATP_bind_1"/>
    <property type="match status" value="1"/>
</dbReference>
<dbReference type="PANTHER" id="PTHR21231">
    <property type="entry name" value="XPA-BINDING PROTEIN 1-RELATED"/>
    <property type="match status" value="1"/>
</dbReference>
<evidence type="ECO:0000256" key="1">
    <source>
        <dbReference type="ARBA" id="ARBA00005290"/>
    </source>
</evidence>
<evidence type="ECO:0000256" key="4">
    <source>
        <dbReference type="ARBA" id="ARBA00023134"/>
    </source>
</evidence>
<keyword evidence="8" id="KW-1185">Reference proteome</keyword>
<dbReference type="FunFam" id="3.40.50.300:FF:000338">
    <property type="entry name" value="GPN-loop GTPase 2"/>
    <property type="match status" value="1"/>
</dbReference>
<organism evidence="7 8">
    <name type="scientific">Glonium stellatum</name>
    <dbReference type="NCBI Taxonomy" id="574774"/>
    <lineage>
        <taxon>Eukaryota</taxon>
        <taxon>Fungi</taxon>
        <taxon>Dikarya</taxon>
        <taxon>Ascomycota</taxon>
        <taxon>Pezizomycotina</taxon>
        <taxon>Dothideomycetes</taxon>
        <taxon>Pleosporomycetidae</taxon>
        <taxon>Gloniales</taxon>
        <taxon>Gloniaceae</taxon>
        <taxon>Glonium</taxon>
    </lineage>
</organism>
<evidence type="ECO:0000313" key="8">
    <source>
        <dbReference type="Proteomes" id="UP000250140"/>
    </source>
</evidence>